<dbReference type="AlphaFoldDB" id="A0A3B0BRD7"/>
<proteinExistence type="predicted"/>
<evidence type="ECO:0000313" key="1">
    <source>
        <dbReference type="EMBL" id="RKN75021.1"/>
    </source>
</evidence>
<comment type="caution">
    <text evidence="1">The sequence shown here is derived from an EMBL/GenBank/DDBJ whole genome shotgun (WGS) entry which is preliminary data.</text>
</comment>
<protein>
    <submittedName>
        <fullName evidence="1">Uncharacterized protein</fullName>
    </submittedName>
</protein>
<dbReference type="OrthoDB" id="2626601at2"/>
<accession>A0A3B0BRD7</accession>
<dbReference type="RefSeq" id="WP_120750217.1">
    <property type="nucleotide sequence ID" value="NZ_RBAH01000023.1"/>
</dbReference>
<name>A0A3B0BRD7_9BACL</name>
<reference evidence="1 2" key="1">
    <citation type="journal article" date="2007" name="Int. J. Syst. Evol. Microbiol.">
        <title>Paenibacillus ginsengarvi sp. nov., isolated from soil from ginseng cultivation.</title>
        <authorList>
            <person name="Yoon M.H."/>
            <person name="Ten L.N."/>
            <person name="Im W.T."/>
        </authorList>
    </citation>
    <scope>NUCLEOTIDE SEQUENCE [LARGE SCALE GENOMIC DNA]</scope>
    <source>
        <strain evidence="1 2">KCTC 13059</strain>
    </source>
</reference>
<evidence type="ECO:0000313" key="2">
    <source>
        <dbReference type="Proteomes" id="UP000282311"/>
    </source>
</evidence>
<organism evidence="1 2">
    <name type="scientific">Paenibacillus ginsengarvi</name>
    <dbReference type="NCBI Taxonomy" id="400777"/>
    <lineage>
        <taxon>Bacteria</taxon>
        <taxon>Bacillati</taxon>
        <taxon>Bacillota</taxon>
        <taxon>Bacilli</taxon>
        <taxon>Bacillales</taxon>
        <taxon>Paenibacillaceae</taxon>
        <taxon>Paenibacillus</taxon>
    </lineage>
</organism>
<gene>
    <name evidence="1" type="ORF">D7M11_26150</name>
</gene>
<keyword evidence="2" id="KW-1185">Reference proteome</keyword>
<dbReference type="Proteomes" id="UP000282311">
    <property type="component" value="Unassembled WGS sequence"/>
</dbReference>
<sequence length="64" mass="7167">MLASGFVLSSDHHFRVAMHNGLPVEVWLHGELLDYGGPIEAINEHFATIQGSKYPRSSCVFKIR</sequence>
<dbReference type="EMBL" id="RBAH01000023">
    <property type="protein sequence ID" value="RKN75021.1"/>
    <property type="molecule type" value="Genomic_DNA"/>
</dbReference>